<evidence type="ECO:0000256" key="1">
    <source>
        <dbReference type="SAM" id="MobiDB-lite"/>
    </source>
</evidence>
<dbReference type="EMBL" id="NSJE01000007">
    <property type="protein sequence ID" value="PAT43022.1"/>
    <property type="molecule type" value="Genomic_DNA"/>
</dbReference>
<gene>
    <name evidence="3" type="ORF">CK621_05665</name>
    <name evidence="2" type="ORF">CK625_00175</name>
</gene>
<feature type="compositionally biased region" description="Basic and acidic residues" evidence="1">
    <location>
        <begin position="119"/>
        <end position="133"/>
    </location>
</feature>
<proteinExistence type="predicted"/>
<feature type="region of interest" description="Disordered" evidence="1">
    <location>
        <begin position="99"/>
        <end position="133"/>
    </location>
</feature>
<dbReference type="Proteomes" id="UP000218439">
    <property type="component" value="Unassembled WGS sequence"/>
</dbReference>
<organism evidence="2 4">
    <name type="scientific">Vandammella animalimorsus</name>
    <dbReference type="NCBI Taxonomy" id="2029117"/>
    <lineage>
        <taxon>Bacteria</taxon>
        <taxon>Pseudomonadati</taxon>
        <taxon>Pseudomonadota</taxon>
        <taxon>Betaproteobacteria</taxon>
        <taxon>Burkholderiales</taxon>
        <taxon>Comamonadaceae</taxon>
        <taxon>Vandammella</taxon>
    </lineage>
</organism>
<evidence type="ECO:0000313" key="2">
    <source>
        <dbReference type="EMBL" id="PAT38001.1"/>
    </source>
</evidence>
<evidence type="ECO:0000313" key="5">
    <source>
        <dbReference type="Proteomes" id="UP000218439"/>
    </source>
</evidence>
<evidence type="ECO:0000313" key="3">
    <source>
        <dbReference type="EMBL" id="PAT43022.1"/>
    </source>
</evidence>
<sequence>MEAMVNKQISSHKKKRLHSREMEEIARLATREALKEYLWPLTPEDEKNLTLGGMRRHDDKDHETFMLYISADPPENGIVLTQAKVNALTGEVQVKIFLPRRPDAPPLSDPSVQQLEPGDESKTWLSERGDKPS</sequence>
<comment type="caution">
    <text evidence="2">The sequence shown here is derived from an EMBL/GenBank/DDBJ whole genome shotgun (WGS) entry which is preliminary data.</text>
</comment>
<reference evidence="4 5" key="1">
    <citation type="submission" date="2017-08" db="EMBL/GenBank/DDBJ databases">
        <title>WGS of Clinical strains of the CDC Group NO-1 linked to zoonotic infections in humans.</title>
        <authorList>
            <person name="Bernier A.-M."/>
            <person name="Bernard K."/>
        </authorList>
    </citation>
    <scope>NUCLEOTIDE SEQUENCE [LARGE SCALE GENOMIC DNA]</scope>
    <source>
        <strain evidence="2 4">NML00-0135</strain>
        <strain evidence="3 5">NML120219</strain>
    </source>
</reference>
<dbReference type="RefSeq" id="WP_095538280.1">
    <property type="nucleotide sequence ID" value="NZ_CP156659.1"/>
</dbReference>
<accession>A0A2A2AZD2</accession>
<protein>
    <submittedName>
        <fullName evidence="2">Uncharacterized protein</fullName>
    </submittedName>
</protein>
<keyword evidence="4" id="KW-1185">Reference proteome</keyword>
<accession>A0A2A2AJU8</accession>
<evidence type="ECO:0000313" key="4">
    <source>
        <dbReference type="Proteomes" id="UP000218054"/>
    </source>
</evidence>
<dbReference type="Proteomes" id="UP000218054">
    <property type="component" value="Unassembled WGS sequence"/>
</dbReference>
<dbReference type="AlphaFoldDB" id="A0A2A2AJU8"/>
<dbReference type="EMBL" id="NSJB01000001">
    <property type="protein sequence ID" value="PAT38001.1"/>
    <property type="molecule type" value="Genomic_DNA"/>
</dbReference>
<name>A0A2A2AJU8_9BURK</name>